<accession>I3ZT21</accession>
<sequence>MDDILVPKERTDAVVFIGVDDSGGVEFVKVYAVDEEKARAALEEFFSARGLFPADYRLVSRGLEDVSGKGAITTRSEAELSASLARLGLKLLSNGVLDVGGLDRVYQFTLVSEELYLKLRRKEEAEKAKKRGLALTIRAAIELGFHTLIVNLRGINLEPLLPEGAKLLREPSPGEVLREMGRGEFQVVVETVWPDKYYTVPFGARIKIPPMSRQEFARELENLVGVPVDEGILDDYPEWLFNYRNLEMIVQIFEKLRKRGMEKEKALETAIFVNLGFVPSEFEGLDDGIRPSKP</sequence>
<dbReference type="OrthoDB" id="85814at2157"/>
<dbReference type="AlphaFoldDB" id="I3ZT21"/>
<dbReference type="RefSeq" id="WP_014788491.1">
    <property type="nucleotide sequence ID" value="NC_018015.1"/>
</dbReference>
<dbReference type="HOGENOM" id="CLU_059142_0_0_2"/>
<keyword evidence="2" id="KW-1185">Reference proteome</keyword>
<reference evidence="1 2" key="1">
    <citation type="journal article" date="2012" name="J. Bacteriol.">
        <title>Complete Genome Sequence of the Hyperthermophilic Archaeon Thermococcus sp. Strain CL1, Isolated from a Paralvinella sp. Polychaete Worm Collected from a Hydrothermal Vent.</title>
        <authorList>
            <person name="Jung J.H."/>
            <person name="Holden J.F."/>
            <person name="Seo D.H."/>
            <person name="Park K.H."/>
            <person name="Shin H."/>
            <person name="Ryu S."/>
            <person name="Lee J.H."/>
            <person name="Park C.S."/>
        </authorList>
    </citation>
    <scope>NUCLEOTIDE SEQUENCE [LARGE SCALE GENOMIC DNA]</scope>
    <source>
        <strain evidence="2">DSM 27260 / KACC 17922 / CL1</strain>
    </source>
</reference>
<organism evidence="1 2">
    <name type="scientific">Thermococcus cleftensis (strain DSM 27260 / KACC 17922 / CL1)</name>
    <dbReference type="NCBI Taxonomy" id="163003"/>
    <lineage>
        <taxon>Archaea</taxon>
        <taxon>Methanobacteriati</taxon>
        <taxon>Methanobacteriota</taxon>
        <taxon>Thermococci</taxon>
        <taxon>Thermococcales</taxon>
        <taxon>Thermococcaceae</taxon>
        <taxon>Thermococcus</taxon>
    </lineage>
</organism>
<evidence type="ECO:0000313" key="1">
    <source>
        <dbReference type="EMBL" id="AFL94855.1"/>
    </source>
</evidence>
<gene>
    <name evidence="1" type="ORF">CL1_0649</name>
</gene>
<dbReference type="KEGG" id="thm:CL1_0649"/>
<evidence type="ECO:0008006" key="3">
    <source>
        <dbReference type="Google" id="ProtNLM"/>
    </source>
</evidence>
<dbReference type="EMBL" id="CP003651">
    <property type="protein sequence ID" value="AFL94855.1"/>
    <property type="molecule type" value="Genomic_DNA"/>
</dbReference>
<dbReference type="STRING" id="163003.CL1_0649"/>
<name>I3ZT21_THECF</name>
<dbReference type="GeneID" id="13038341"/>
<dbReference type="Proteomes" id="UP000006064">
    <property type="component" value="Chromosome"/>
</dbReference>
<evidence type="ECO:0000313" key="2">
    <source>
        <dbReference type="Proteomes" id="UP000006064"/>
    </source>
</evidence>
<protein>
    <recommendedName>
        <fullName evidence="3">NurA domain-containing protein</fullName>
    </recommendedName>
</protein>
<proteinExistence type="predicted"/>